<reference evidence="4" key="1">
    <citation type="submission" date="2015-04" db="UniProtKB">
        <authorList>
            <consortium name="EnsemblPlants"/>
        </authorList>
    </citation>
    <scope>IDENTIFICATION</scope>
</reference>
<dbReference type="STRING" id="40149.A0A0E0C836"/>
<dbReference type="SMART" id="SM00768">
    <property type="entry name" value="X8"/>
    <property type="match status" value="1"/>
</dbReference>
<organism evidence="4">
    <name type="scientific">Oryza meridionalis</name>
    <dbReference type="NCBI Taxonomy" id="40149"/>
    <lineage>
        <taxon>Eukaryota</taxon>
        <taxon>Viridiplantae</taxon>
        <taxon>Streptophyta</taxon>
        <taxon>Embryophyta</taxon>
        <taxon>Tracheophyta</taxon>
        <taxon>Spermatophyta</taxon>
        <taxon>Magnoliopsida</taxon>
        <taxon>Liliopsida</taxon>
        <taxon>Poales</taxon>
        <taxon>Poaceae</taxon>
        <taxon>BOP clade</taxon>
        <taxon>Oryzoideae</taxon>
        <taxon>Oryzeae</taxon>
        <taxon>Oryzinae</taxon>
        <taxon>Oryza</taxon>
    </lineage>
</organism>
<protein>
    <recommendedName>
        <fullName evidence="3">X8 domain-containing protein</fullName>
    </recommendedName>
</protein>
<sequence>MATRLLLLLLLLLGISLRGSEGAWCVCRPDVAEAALQKALDYAPDVAEAALQKALDYACGHGADCAPVTPSGSCYSPNNVAAHCSYAANSYFQRNSQAKGATCDFGGAATLSSTDPSSGTCKYPATARDKHRNRHGGYKHRHRHKHEHEHFFPGLCNCSHGYTDHGRDLRYADRRRRVWADD</sequence>
<dbReference type="AlphaFoldDB" id="A0A0E0C836"/>
<dbReference type="EnsemblPlants" id="OMERI01G29000.1">
    <property type="protein sequence ID" value="OMERI01G29000.1"/>
    <property type="gene ID" value="OMERI01G29000"/>
</dbReference>
<evidence type="ECO:0000313" key="4">
    <source>
        <dbReference type="EnsemblPlants" id="OMERI01G29000.1"/>
    </source>
</evidence>
<dbReference type="Gene3D" id="1.20.58.1040">
    <property type="match status" value="1"/>
</dbReference>
<name>A0A0E0C836_9ORYZ</name>
<evidence type="ECO:0000256" key="1">
    <source>
        <dbReference type="ARBA" id="ARBA00022729"/>
    </source>
</evidence>
<dbReference type="Proteomes" id="UP000008021">
    <property type="component" value="Chromosome 1"/>
</dbReference>
<evidence type="ECO:0000256" key="2">
    <source>
        <dbReference type="SAM" id="SignalP"/>
    </source>
</evidence>
<feature type="signal peptide" evidence="2">
    <location>
        <begin position="1"/>
        <end position="22"/>
    </location>
</feature>
<dbReference type="eggNOG" id="ENOG502RYRZ">
    <property type="taxonomic scope" value="Eukaryota"/>
</dbReference>
<proteinExistence type="predicted"/>
<dbReference type="GO" id="GO:0009506">
    <property type="term" value="C:plasmodesma"/>
    <property type="evidence" value="ECO:0007669"/>
    <property type="project" value="UniProtKB-ARBA"/>
</dbReference>
<accession>A0A0E0C836</accession>
<dbReference type="HOGENOM" id="CLU_031666_5_2_1"/>
<keyword evidence="1 2" id="KW-0732">Signal</keyword>
<evidence type="ECO:0000259" key="3">
    <source>
        <dbReference type="SMART" id="SM00768"/>
    </source>
</evidence>
<dbReference type="InterPro" id="IPR044788">
    <property type="entry name" value="X8_dom_prot"/>
</dbReference>
<dbReference type="PANTHER" id="PTHR31044">
    <property type="entry name" value="BETA-1,3 GLUCANASE"/>
    <property type="match status" value="1"/>
</dbReference>
<feature type="chain" id="PRO_5002355671" description="X8 domain-containing protein" evidence="2">
    <location>
        <begin position="23"/>
        <end position="182"/>
    </location>
</feature>
<dbReference type="Pfam" id="PF07983">
    <property type="entry name" value="X8"/>
    <property type="match status" value="1"/>
</dbReference>
<keyword evidence="5" id="KW-1185">Reference proteome</keyword>
<dbReference type="PANTHER" id="PTHR31044:SF25">
    <property type="entry name" value="PLASMODESMATA CALLOSE-BINDING PROTEIN 3"/>
    <property type="match status" value="1"/>
</dbReference>
<reference evidence="4" key="2">
    <citation type="submission" date="2018-05" db="EMBL/GenBank/DDBJ databases">
        <title>OmerRS3 (Oryza meridionalis Reference Sequence Version 3).</title>
        <authorList>
            <person name="Zhang J."/>
            <person name="Kudrna D."/>
            <person name="Lee S."/>
            <person name="Talag J."/>
            <person name="Welchert J."/>
            <person name="Wing R.A."/>
        </authorList>
    </citation>
    <scope>NUCLEOTIDE SEQUENCE [LARGE SCALE GENOMIC DNA]</scope>
    <source>
        <strain evidence="4">cv. OR44</strain>
    </source>
</reference>
<evidence type="ECO:0000313" key="5">
    <source>
        <dbReference type="Proteomes" id="UP000008021"/>
    </source>
</evidence>
<dbReference type="Gramene" id="OMERI01G29000.1">
    <property type="protein sequence ID" value="OMERI01G29000.1"/>
    <property type="gene ID" value="OMERI01G29000"/>
</dbReference>
<feature type="domain" description="X8" evidence="3">
    <location>
        <begin position="23"/>
        <end position="123"/>
    </location>
</feature>
<dbReference type="InterPro" id="IPR012946">
    <property type="entry name" value="X8"/>
</dbReference>